<dbReference type="SUPFAM" id="SSF48452">
    <property type="entry name" value="TPR-like"/>
    <property type="match status" value="1"/>
</dbReference>
<protein>
    <recommendedName>
        <fullName evidence="5">Kinesin light chain</fullName>
    </recommendedName>
</protein>
<proteinExistence type="predicted"/>
<dbReference type="PROSITE" id="PS50005">
    <property type="entry name" value="TPR"/>
    <property type="match status" value="1"/>
</dbReference>
<dbReference type="Pfam" id="PF13424">
    <property type="entry name" value="TPR_12"/>
    <property type="match status" value="1"/>
</dbReference>
<evidence type="ECO:0008006" key="5">
    <source>
        <dbReference type="Google" id="ProtNLM"/>
    </source>
</evidence>
<evidence type="ECO:0000313" key="3">
    <source>
        <dbReference type="EMBL" id="CAF1125565.1"/>
    </source>
</evidence>
<dbReference type="InterPro" id="IPR019734">
    <property type="entry name" value="TPR_rpt"/>
</dbReference>
<feature type="chain" id="PRO_5032589401" description="Kinesin light chain" evidence="2">
    <location>
        <begin position="21"/>
        <end position="428"/>
    </location>
</feature>
<feature type="repeat" description="TPR" evidence="1">
    <location>
        <begin position="370"/>
        <end position="403"/>
    </location>
</feature>
<keyword evidence="2" id="KW-0732">Signal</keyword>
<name>A0A814QYP0_ADIRI</name>
<dbReference type="AlphaFoldDB" id="A0A814QYP0"/>
<organism evidence="3 4">
    <name type="scientific">Adineta ricciae</name>
    <name type="common">Rotifer</name>
    <dbReference type="NCBI Taxonomy" id="249248"/>
    <lineage>
        <taxon>Eukaryota</taxon>
        <taxon>Metazoa</taxon>
        <taxon>Spiralia</taxon>
        <taxon>Gnathifera</taxon>
        <taxon>Rotifera</taxon>
        <taxon>Eurotatoria</taxon>
        <taxon>Bdelloidea</taxon>
        <taxon>Adinetida</taxon>
        <taxon>Adinetidae</taxon>
        <taxon>Adineta</taxon>
    </lineage>
</organism>
<evidence type="ECO:0000256" key="1">
    <source>
        <dbReference type="PROSITE-ProRule" id="PRU00339"/>
    </source>
</evidence>
<evidence type="ECO:0000313" key="4">
    <source>
        <dbReference type="Proteomes" id="UP000663828"/>
    </source>
</evidence>
<dbReference type="Proteomes" id="UP000663828">
    <property type="component" value="Unassembled WGS sequence"/>
</dbReference>
<dbReference type="SMART" id="SM00028">
    <property type="entry name" value="TPR"/>
    <property type="match status" value="2"/>
</dbReference>
<keyword evidence="4" id="KW-1185">Reference proteome</keyword>
<comment type="caution">
    <text evidence="3">The sequence shown here is derived from an EMBL/GenBank/DDBJ whole genome shotgun (WGS) entry which is preliminary data.</text>
</comment>
<keyword evidence="1" id="KW-0802">TPR repeat</keyword>
<dbReference type="EMBL" id="CAJNOR010001344">
    <property type="protein sequence ID" value="CAF1125565.1"/>
    <property type="molecule type" value="Genomic_DNA"/>
</dbReference>
<feature type="signal peptide" evidence="2">
    <location>
        <begin position="1"/>
        <end position="20"/>
    </location>
</feature>
<sequence>MKILIHYLDLLNTIVVPAEAQQISPDSTSRKQVAMFLCTQLIKQVVIRIKFENDHKSIFVDFCRTHYEQMKEQMNDIDDFDKNYRPKSALVWMTKPSFVSRMLHRILRTYEIDIIYKMGFIIKHIHTQLTLLHENILAVLKDNTAVYRSKSLSNTEFDTLIKNNCGGLLSFSNFLTATIHKEEAVDFLRHRVMAHPKMTAVLFEIYFEGTDRSTENACALLNNSNSNIGPEDGTICFTMGTVFRIKSITEETLDQSMNIWVVRLTLVDDSDQFFYRLTEPLRSNDVQTNSLAYSGKLLIEMGACDRAERFYLRLLSDPSVYGQPRRLARLHNGLGVIFTFKGEHLKALAHYETSLKISLDYMTPDHPDLAPIYKLMGDSCFNNQNYAQALQHYERSIRLLNNQSMQHVDHSFIENLKNSIDKTKQLLA</sequence>
<evidence type="ECO:0000256" key="2">
    <source>
        <dbReference type="SAM" id="SignalP"/>
    </source>
</evidence>
<dbReference type="SUPFAM" id="SSF56399">
    <property type="entry name" value="ADP-ribosylation"/>
    <property type="match status" value="1"/>
</dbReference>
<reference evidence="3" key="1">
    <citation type="submission" date="2021-02" db="EMBL/GenBank/DDBJ databases">
        <authorList>
            <person name="Nowell W R."/>
        </authorList>
    </citation>
    <scope>NUCLEOTIDE SEQUENCE</scope>
</reference>
<dbReference type="Gene3D" id="1.25.40.10">
    <property type="entry name" value="Tetratricopeptide repeat domain"/>
    <property type="match status" value="1"/>
</dbReference>
<dbReference type="InterPro" id="IPR011990">
    <property type="entry name" value="TPR-like_helical_dom_sf"/>
</dbReference>
<gene>
    <name evidence="3" type="ORF">XAT740_LOCUS19620</name>
</gene>
<accession>A0A814QYP0</accession>